<dbReference type="STRING" id="1424334.W822_04705"/>
<dbReference type="HOGENOM" id="CLU_000022_59_0_4"/>
<proteinExistence type="inferred from homology"/>
<dbReference type="InterPro" id="IPR042099">
    <property type="entry name" value="ANL_N_sf"/>
</dbReference>
<dbReference type="Pfam" id="PF00501">
    <property type="entry name" value="AMP-binding"/>
    <property type="match status" value="1"/>
</dbReference>
<dbReference type="Pfam" id="PF13193">
    <property type="entry name" value="AMP-binding_C"/>
    <property type="match status" value="1"/>
</dbReference>
<protein>
    <submittedName>
        <fullName evidence="5">Long-chain fatty acid--CoA ligase</fullName>
    </submittedName>
</protein>
<dbReference type="SUPFAM" id="SSF56801">
    <property type="entry name" value="Acetyl-CoA synthetase-like"/>
    <property type="match status" value="1"/>
</dbReference>
<dbReference type="Proteomes" id="UP000018733">
    <property type="component" value="Unassembled WGS sequence"/>
</dbReference>
<dbReference type="InterPro" id="IPR045851">
    <property type="entry name" value="AMP-bd_C_sf"/>
</dbReference>
<dbReference type="PROSITE" id="PS00455">
    <property type="entry name" value="AMP_BINDING"/>
    <property type="match status" value="1"/>
</dbReference>
<organism evidence="5 6">
    <name type="scientific">Advenella kashmirensis W13003</name>
    <dbReference type="NCBI Taxonomy" id="1424334"/>
    <lineage>
        <taxon>Bacteria</taxon>
        <taxon>Pseudomonadati</taxon>
        <taxon>Pseudomonadota</taxon>
        <taxon>Betaproteobacteria</taxon>
        <taxon>Burkholderiales</taxon>
        <taxon>Alcaligenaceae</taxon>
    </lineage>
</organism>
<dbReference type="OrthoDB" id="9766486at2"/>
<gene>
    <name evidence="5" type="ORF">W822_04705</name>
</gene>
<dbReference type="PATRIC" id="fig|1424334.3.peg.953"/>
<dbReference type="Gene3D" id="3.40.50.12780">
    <property type="entry name" value="N-terminal domain of ligase-like"/>
    <property type="match status" value="1"/>
</dbReference>
<feature type="domain" description="AMP-dependent synthetase/ligase" evidence="3">
    <location>
        <begin position="26"/>
        <end position="366"/>
    </location>
</feature>
<reference evidence="5 6" key="1">
    <citation type="journal article" date="2014" name="Genome Announc.">
        <title>Draft Genome Sequence of Advenella kashmirensis Strain W13003, a Polycyclic Aromatic Hydrocarbon-Degrading Bacterium.</title>
        <authorList>
            <person name="Wang X."/>
            <person name="Jin D."/>
            <person name="Zhou L."/>
            <person name="Wu L."/>
            <person name="An W."/>
            <person name="Zhao L."/>
        </authorList>
    </citation>
    <scope>NUCLEOTIDE SEQUENCE [LARGE SCALE GENOMIC DNA]</scope>
    <source>
        <strain evidence="5 6">W13003</strain>
    </source>
</reference>
<dbReference type="Gene3D" id="3.30.300.30">
    <property type="match status" value="1"/>
</dbReference>
<keyword evidence="2 5" id="KW-0436">Ligase</keyword>
<dbReference type="InterPro" id="IPR025110">
    <property type="entry name" value="AMP-bd_C"/>
</dbReference>
<evidence type="ECO:0000259" key="4">
    <source>
        <dbReference type="Pfam" id="PF13193"/>
    </source>
</evidence>
<name>V8QXS9_9BURK</name>
<dbReference type="AlphaFoldDB" id="V8QXS9"/>
<dbReference type="EMBL" id="AYXT01000001">
    <property type="protein sequence ID" value="ETF04452.1"/>
    <property type="molecule type" value="Genomic_DNA"/>
</dbReference>
<comment type="caution">
    <text evidence="5">The sequence shown here is derived from an EMBL/GenBank/DDBJ whole genome shotgun (WGS) entry which is preliminary data.</text>
</comment>
<evidence type="ECO:0000259" key="3">
    <source>
        <dbReference type="Pfam" id="PF00501"/>
    </source>
</evidence>
<dbReference type="eggNOG" id="COG0318">
    <property type="taxonomic scope" value="Bacteria"/>
</dbReference>
<evidence type="ECO:0000313" key="6">
    <source>
        <dbReference type="Proteomes" id="UP000018733"/>
    </source>
</evidence>
<dbReference type="InterPro" id="IPR020845">
    <property type="entry name" value="AMP-binding_CS"/>
</dbReference>
<sequence>MQLKDSFYDVFLESAGAFQDKPLLILPQRQADAWGVPIEMTYGDTLEQIQGLRRQYQAKGLRAGDRVALAFESRPEFVYHYLALNGLGVCVVPLNTDLTVSELSYQIGHARCGAVIGLEVLEKQLASAIEATGREVTLSTHGPEGLGTIWRANDIVTPQSPLQRAAAILYTSGTTGKPKGCVLTNVYLQESSAYNVRMPGHLAFAEGAERTMNPLPLYHLNAMVNTLGAAILTGSAYVMPGRFSATNWWNDIAETKTTRFKYLGIMIPALLGQPESARDRESGVTCAFGAGVDPALHERFEKRFGIPLIEVWGMTETGRILIVDREPRHIHTRACGRPQAGLQARIVNDAGEPVPDGTVGELVVRHSAENPRYGFFDSYLDDPVATEAAWEGGWFHSGDLCTRAEDGMFTFVDRKKNIVRRSGENISSAEVEAVLVECPHVKQVAVMAAPDELRDEEVLACVITTGDDVRDHALALSIFHFVQERLAYYKTPGWIYFVDELPVTGTQKVQKHRIFPNGFNPNVPHIHDLRSYKRWKK</sequence>
<dbReference type="PANTHER" id="PTHR43201:SF5">
    <property type="entry name" value="MEDIUM-CHAIN ACYL-COA LIGASE ACSF2, MITOCHONDRIAL"/>
    <property type="match status" value="1"/>
</dbReference>
<evidence type="ECO:0000256" key="1">
    <source>
        <dbReference type="ARBA" id="ARBA00006432"/>
    </source>
</evidence>
<dbReference type="GO" id="GO:0031956">
    <property type="term" value="F:medium-chain fatty acid-CoA ligase activity"/>
    <property type="evidence" value="ECO:0007669"/>
    <property type="project" value="TreeGrafter"/>
</dbReference>
<dbReference type="RefSeq" id="WP_024004004.1">
    <property type="nucleotide sequence ID" value="NZ_KI650979.1"/>
</dbReference>
<comment type="similarity">
    <text evidence="1">Belongs to the ATP-dependent AMP-binding enzyme family.</text>
</comment>
<accession>V8QXS9</accession>
<keyword evidence="6" id="KW-1185">Reference proteome</keyword>
<evidence type="ECO:0000313" key="5">
    <source>
        <dbReference type="EMBL" id="ETF04452.1"/>
    </source>
</evidence>
<feature type="domain" description="AMP-binding enzyme C-terminal" evidence="4">
    <location>
        <begin position="430"/>
        <end position="508"/>
    </location>
</feature>
<dbReference type="InterPro" id="IPR000873">
    <property type="entry name" value="AMP-dep_synth/lig_dom"/>
</dbReference>
<dbReference type="GO" id="GO:0006631">
    <property type="term" value="P:fatty acid metabolic process"/>
    <property type="evidence" value="ECO:0007669"/>
    <property type="project" value="TreeGrafter"/>
</dbReference>
<evidence type="ECO:0000256" key="2">
    <source>
        <dbReference type="ARBA" id="ARBA00022598"/>
    </source>
</evidence>
<dbReference type="PANTHER" id="PTHR43201">
    <property type="entry name" value="ACYL-COA SYNTHETASE"/>
    <property type="match status" value="1"/>
</dbReference>